<evidence type="ECO:0000313" key="2">
    <source>
        <dbReference type="Proteomes" id="UP000612585"/>
    </source>
</evidence>
<keyword evidence="2" id="KW-1185">Reference proteome</keyword>
<dbReference type="Proteomes" id="UP000612585">
    <property type="component" value="Unassembled WGS sequence"/>
</dbReference>
<dbReference type="EMBL" id="BOPG01000044">
    <property type="protein sequence ID" value="GIJ58933.1"/>
    <property type="molecule type" value="Genomic_DNA"/>
</dbReference>
<comment type="caution">
    <text evidence="1">The sequence shown here is derived from an EMBL/GenBank/DDBJ whole genome shotgun (WGS) entry which is preliminary data.</text>
</comment>
<accession>A0A8J4E2I3</accession>
<protein>
    <submittedName>
        <fullName evidence="1">Uncharacterized protein</fullName>
    </submittedName>
</protein>
<reference evidence="1" key="1">
    <citation type="submission" date="2021-01" db="EMBL/GenBank/DDBJ databases">
        <title>Whole genome shotgun sequence of Virgisporangium aurantiacum NBRC 16421.</title>
        <authorList>
            <person name="Komaki H."/>
            <person name="Tamura T."/>
        </authorList>
    </citation>
    <scope>NUCLEOTIDE SEQUENCE</scope>
    <source>
        <strain evidence="1">NBRC 16421</strain>
    </source>
</reference>
<evidence type="ECO:0000313" key="1">
    <source>
        <dbReference type="EMBL" id="GIJ58933.1"/>
    </source>
</evidence>
<dbReference type="AlphaFoldDB" id="A0A8J4E2I3"/>
<gene>
    <name evidence="1" type="ORF">Vau01_064490</name>
</gene>
<organism evidence="1 2">
    <name type="scientific">Virgisporangium aurantiacum</name>
    <dbReference type="NCBI Taxonomy" id="175570"/>
    <lineage>
        <taxon>Bacteria</taxon>
        <taxon>Bacillati</taxon>
        <taxon>Actinomycetota</taxon>
        <taxon>Actinomycetes</taxon>
        <taxon>Micromonosporales</taxon>
        <taxon>Micromonosporaceae</taxon>
        <taxon>Virgisporangium</taxon>
    </lineage>
</organism>
<name>A0A8J4E2I3_9ACTN</name>
<sequence>MLAPRGSGRNQFQRVLAPGREISGSPWLSSIAAIPPSARRRSTWSARSVARTNGVDLERAAAIIGREEGFWWGQNQFPIIATKIGKWG</sequence>
<proteinExistence type="predicted"/>